<dbReference type="Gene3D" id="1.20.1560.10">
    <property type="entry name" value="ABC transporter type 1, transmembrane domain"/>
    <property type="match status" value="1"/>
</dbReference>
<keyword evidence="5 7" id="KW-1133">Transmembrane helix</keyword>
<dbReference type="PROSITE" id="PS50929">
    <property type="entry name" value="ABC_TM1F"/>
    <property type="match status" value="1"/>
</dbReference>
<keyword evidence="12" id="KW-1185">Reference proteome</keyword>
<evidence type="ECO:0000256" key="4">
    <source>
        <dbReference type="ARBA" id="ARBA00022840"/>
    </source>
</evidence>
<dbReference type="InterPro" id="IPR039421">
    <property type="entry name" value="Type_1_exporter"/>
</dbReference>
<dbReference type="Pfam" id="PF00664">
    <property type="entry name" value="ABC_membrane"/>
    <property type="match status" value="1"/>
</dbReference>
<dbReference type="CDD" id="cd18567">
    <property type="entry name" value="ABC_6TM_CvaB_RaxB_like"/>
    <property type="match status" value="1"/>
</dbReference>
<comment type="subcellular location">
    <subcellularLocation>
        <location evidence="1">Cell membrane</location>
        <topology evidence="1">Multi-pass membrane protein</topology>
    </subcellularLocation>
</comment>
<dbReference type="SMART" id="SM00382">
    <property type="entry name" value="AAA"/>
    <property type="match status" value="1"/>
</dbReference>
<comment type="caution">
    <text evidence="11">The sequence shown here is derived from an EMBL/GenBank/DDBJ whole genome shotgun (WGS) entry which is preliminary data.</text>
</comment>
<dbReference type="InterPro" id="IPR003439">
    <property type="entry name" value="ABC_transporter-like_ATP-bd"/>
</dbReference>
<dbReference type="InterPro" id="IPR036640">
    <property type="entry name" value="ABC1_TM_sf"/>
</dbReference>
<dbReference type="Pfam" id="PF03412">
    <property type="entry name" value="Peptidase_C39"/>
    <property type="match status" value="1"/>
</dbReference>
<evidence type="ECO:0000259" key="8">
    <source>
        <dbReference type="PROSITE" id="PS50893"/>
    </source>
</evidence>
<evidence type="ECO:0000256" key="2">
    <source>
        <dbReference type="ARBA" id="ARBA00022692"/>
    </source>
</evidence>
<feature type="transmembrane region" description="Helical" evidence="7">
    <location>
        <begin position="140"/>
        <end position="164"/>
    </location>
</feature>
<dbReference type="PROSITE" id="PS50893">
    <property type="entry name" value="ABC_TRANSPORTER_2"/>
    <property type="match status" value="1"/>
</dbReference>
<keyword evidence="2 7" id="KW-0812">Transmembrane</keyword>
<name>A0ABQ5LF85_9GAMM</name>
<feature type="transmembrane region" description="Helical" evidence="7">
    <location>
        <begin position="375"/>
        <end position="399"/>
    </location>
</feature>
<organism evidence="11 12">
    <name type="scientific">Pragia fontium</name>
    <dbReference type="NCBI Taxonomy" id="82985"/>
    <lineage>
        <taxon>Bacteria</taxon>
        <taxon>Pseudomonadati</taxon>
        <taxon>Pseudomonadota</taxon>
        <taxon>Gammaproteobacteria</taxon>
        <taxon>Enterobacterales</taxon>
        <taxon>Budviciaceae</taxon>
        <taxon>Pragia</taxon>
    </lineage>
</organism>
<evidence type="ECO:0000256" key="7">
    <source>
        <dbReference type="SAM" id="Phobius"/>
    </source>
</evidence>
<evidence type="ECO:0000256" key="3">
    <source>
        <dbReference type="ARBA" id="ARBA00022741"/>
    </source>
</evidence>
<evidence type="ECO:0000259" key="9">
    <source>
        <dbReference type="PROSITE" id="PS50929"/>
    </source>
</evidence>
<proteinExistence type="predicted"/>
<dbReference type="InterPro" id="IPR017871">
    <property type="entry name" value="ABC_transporter-like_CS"/>
</dbReference>
<feature type="domain" description="ABC transmembrane type-1" evidence="9">
    <location>
        <begin position="140"/>
        <end position="401"/>
    </location>
</feature>
<evidence type="ECO:0000256" key="1">
    <source>
        <dbReference type="ARBA" id="ARBA00004651"/>
    </source>
</evidence>
<feature type="domain" description="Peptidase C39" evidence="10">
    <location>
        <begin position="1"/>
        <end position="108"/>
    </location>
</feature>
<gene>
    <name evidence="11" type="ORF">SOASR032_08400</name>
</gene>
<feature type="transmembrane region" description="Helical" evidence="7">
    <location>
        <begin position="257"/>
        <end position="274"/>
    </location>
</feature>
<protein>
    <recommendedName>
        <fullName evidence="13">RTX-I toxin determinant B</fullName>
    </recommendedName>
</protein>
<dbReference type="InterPro" id="IPR027417">
    <property type="entry name" value="P-loop_NTPase"/>
</dbReference>
<feature type="transmembrane region" description="Helical" evidence="7">
    <location>
        <begin position="176"/>
        <end position="196"/>
    </location>
</feature>
<accession>A0ABQ5LF85</accession>
<sequence length="678" mass="76421">MVMGAYGHRTTLSELRREYPISLEGGTSIADLAEFAITKGMTPRLLQGEIEDVPQLTFPVIAFWRNSHFVVITEATSSTLCVHDPILGEQQYTLEEARALFSQYVLELRPTTSFKKRQPSDALKMGTLISWVNEHGKNQIILLMLMFFGLLLLLAVPSYVQLVIDQAIQKSDFDLAILLTCIFSMVFLFQAMTQLLRTLLEVVARNLSYDQLSQTAWRHNLSLGLSYFQRRPLGTVLAIDKSLEACSEFISNGYAKLIYSIVMALISLICMFLYNVEMAAWTLLLMSIFFLIRYALIRPFRRAVDKEIAESAQYESLLAETHEGIACIKSSAIEAGRGAVLDKAMRRSVEARIRKDQLTAKFNAGSMMVVNAEQLLVVCLGAWMVIQGEISIGMLYAYLSYKQYFADSTVDVAEGLLHKAALEAPLSRISDMMATESEAKSFGNKRCPHPLQQIELNNLFFAYPNRALILDDISTVWHRKQEVVLVGPSGSGKTTLLRMLNAMLSPTSGDIFYDGINQKEITPESLRKHVRVIHADEHVFSGTILENISGFSYQPDLSRVKEVCRIAEIAEVVELLSHGYETEIMPGDSYLSAGEKQRLVLARALYHQPDFLLCDELTANMDQKTAHKILHNLRELDLGLIFITHTPEQVYQQGALYILQQGKLIEIDDPKRYLQQQS</sequence>
<feature type="transmembrane region" description="Helical" evidence="7">
    <location>
        <begin position="280"/>
        <end position="296"/>
    </location>
</feature>
<evidence type="ECO:0000313" key="12">
    <source>
        <dbReference type="Proteomes" id="UP001059610"/>
    </source>
</evidence>
<dbReference type="Gene3D" id="3.40.50.300">
    <property type="entry name" value="P-loop containing nucleotide triphosphate hydrolases"/>
    <property type="match status" value="1"/>
</dbReference>
<dbReference type="PROSITE" id="PS50990">
    <property type="entry name" value="PEPTIDASE_C39"/>
    <property type="match status" value="1"/>
</dbReference>
<dbReference type="InterPro" id="IPR005074">
    <property type="entry name" value="Peptidase_C39"/>
</dbReference>
<dbReference type="PANTHER" id="PTHR24221:SF606">
    <property type="entry name" value="COLICIN V SECRETION-PROCESSING ATP-BINDING PROTEIN"/>
    <property type="match status" value="1"/>
</dbReference>
<keyword evidence="3" id="KW-0547">Nucleotide-binding</keyword>
<keyword evidence="4" id="KW-0067">ATP-binding</keyword>
<feature type="domain" description="ABC transporter" evidence="8">
    <location>
        <begin position="454"/>
        <end position="678"/>
    </location>
</feature>
<dbReference type="SUPFAM" id="SSF90123">
    <property type="entry name" value="ABC transporter transmembrane region"/>
    <property type="match status" value="1"/>
</dbReference>
<evidence type="ECO:0000256" key="5">
    <source>
        <dbReference type="ARBA" id="ARBA00022989"/>
    </source>
</evidence>
<dbReference type="PANTHER" id="PTHR24221">
    <property type="entry name" value="ATP-BINDING CASSETTE SUB-FAMILY B"/>
    <property type="match status" value="1"/>
</dbReference>
<dbReference type="SUPFAM" id="SSF52540">
    <property type="entry name" value="P-loop containing nucleoside triphosphate hydrolases"/>
    <property type="match status" value="1"/>
</dbReference>
<dbReference type="InterPro" id="IPR003593">
    <property type="entry name" value="AAA+_ATPase"/>
</dbReference>
<evidence type="ECO:0000256" key="6">
    <source>
        <dbReference type="ARBA" id="ARBA00023136"/>
    </source>
</evidence>
<dbReference type="EMBL" id="BRLJ01000002">
    <property type="protein sequence ID" value="GKX62271.1"/>
    <property type="molecule type" value="Genomic_DNA"/>
</dbReference>
<dbReference type="Proteomes" id="UP001059610">
    <property type="component" value="Unassembled WGS sequence"/>
</dbReference>
<dbReference type="InterPro" id="IPR011527">
    <property type="entry name" value="ABC1_TM_dom"/>
</dbReference>
<reference evidence="11" key="1">
    <citation type="submission" date="2022-06" db="EMBL/GenBank/DDBJ databases">
        <title>Draft genome sequences of Pragia fontium str. JCM24417.</title>
        <authorList>
            <person name="Wakabayashi Y."/>
            <person name="Kojima K."/>
        </authorList>
    </citation>
    <scope>NUCLEOTIDE SEQUENCE</scope>
    <source>
        <strain evidence="11">JCM 24417</strain>
    </source>
</reference>
<dbReference type="PROSITE" id="PS00211">
    <property type="entry name" value="ABC_TRANSPORTER_1"/>
    <property type="match status" value="1"/>
</dbReference>
<dbReference type="Pfam" id="PF00005">
    <property type="entry name" value="ABC_tran"/>
    <property type="match status" value="1"/>
</dbReference>
<evidence type="ECO:0000313" key="11">
    <source>
        <dbReference type="EMBL" id="GKX62271.1"/>
    </source>
</evidence>
<dbReference type="Gene3D" id="3.90.70.10">
    <property type="entry name" value="Cysteine proteinases"/>
    <property type="match status" value="1"/>
</dbReference>
<evidence type="ECO:0000259" key="10">
    <source>
        <dbReference type="PROSITE" id="PS50990"/>
    </source>
</evidence>
<keyword evidence="6 7" id="KW-0472">Membrane</keyword>
<evidence type="ECO:0008006" key="13">
    <source>
        <dbReference type="Google" id="ProtNLM"/>
    </source>
</evidence>